<keyword evidence="5" id="KW-1185">Reference proteome</keyword>
<dbReference type="InterPro" id="IPR015449">
    <property type="entry name" value="K_chnl_Ca-activ_SK"/>
</dbReference>
<name>L1K1W1_GUITC</name>
<organism evidence="3">
    <name type="scientific">Guillardia theta (strain CCMP2712)</name>
    <name type="common">Cryptophyte</name>
    <dbReference type="NCBI Taxonomy" id="905079"/>
    <lineage>
        <taxon>Eukaryota</taxon>
        <taxon>Cryptophyceae</taxon>
        <taxon>Pyrenomonadales</taxon>
        <taxon>Geminigeraceae</taxon>
        <taxon>Guillardia</taxon>
    </lineage>
</organism>
<reference evidence="5" key="2">
    <citation type="submission" date="2012-11" db="EMBL/GenBank/DDBJ databases">
        <authorList>
            <person name="Kuo A."/>
            <person name="Curtis B.A."/>
            <person name="Tanifuji G."/>
            <person name="Burki F."/>
            <person name="Gruber A."/>
            <person name="Irimia M."/>
            <person name="Maruyama S."/>
            <person name="Arias M.C."/>
            <person name="Ball S.G."/>
            <person name="Gile G.H."/>
            <person name="Hirakawa Y."/>
            <person name="Hopkins J.F."/>
            <person name="Rensing S.A."/>
            <person name="Schmutz J."/>
            <person name="Symeonidi A."/>
            <person name="Elias M."/>
            <person name="Eveleigh R.J."/>
            <person name="Herman E.K."/>
            <person name="Klute M.J."/>
            <person name="Nakayama T."/>
            <person name="Obornik M."/>
            <person name="Reyes-Prieto A."/>
            <person name="Armbrust E.V."/>
            <person name="Aves S.J."/>
            <person name="Beiko R.G."/>
            <person name="Coutinho P."/>
            <person name="Dacks J.B."/>
            <person name="Durnford D.G."/>
            <person name="Fast N.M."/>
            <person name="Green B.R."/>
            <person name="Grisdale C."/>
            <person name="Hempe F."/>
            <person name="Henrissat B."/>
            <person name="Hoppner M.P."/>
            <person name="Ishida K.-I."/>
            <person name="Kim E."/>
            <person name="Koreny L."/>
            <person name="Kroth P.G."/>
            <person name="Liu Y."/>
            <person name="Malik S.-B."/>
            <person name="Maier U.G."/>
            <person name="McRose D."/>
            <person name="Mock T."/>
            <person name="Neilson J.A."/>
            <person name="Onodera N.T."/>
            <person name="Poole A.M."/>
            <person name="Pritham E.J."/>
            <person name="Richards T.A."/>
            <person name="Rocap G."/>
            <person name="Roy S.W."/>
            <person name="Sarai C."/>
            <person name="Schaack S."/>
            <person name="Shirato S."/>
            <person name="Slamovits C.H."/>
            <person name="Spencer D.F."/>
            <person name="Suzuki S."/>
            <person name="Worden A.Z."/>
            <person name="Zauner S."/>
            <person name="Barry K."/>
            <person name="Bell C."/>
            <person name="Bharti A.K."/>
            <person name="Crow J.A."/>
            <person name="Grimwood J."/>
            <person name="Kramer R."/>
            <person name="Lindquist E."/>
            <person name="Lucas S."/>
            <person name="Salamov A."/>
            <person name="McFadden G.I."/>
            <person name="Lane C.E."/>
            <person name="Keeling P.J."/>
            <person name="Gray M.W."/>
            <person name="Grigoriev I.V."/>
            <person name="Archibald J.M."/>
        </authorList>
    </citation>
    <scope>NUCLEOTIDE SEQUENCE</scope>
    <source>
        <strain evidence="5">CCMP2712</strain>
    </source>
</reference>
<gene>
    <name evidence="3" type="ORF">GUITHDRAFT_100043</name>
</gene>
<dbReference type="HOGENOM" id="CLU_510435_0_0_1"/>
<keyword evidence="2" id="KW-0812">Transmembrane</keyword>
<accession>L1K1W1</accession>
<feature type="compositionally biased region" description="Basic residues" evidence="1">
    <location>
        <begin position="489"/>
        <end position="501"/>
    </location>
</feature>
<dbReference type="RefSeq" id="XP_005841549.1">
    <property type="nucleotide sequence ID" value="XM_005841492.1"/>
</dbReference>
<dbReference type="GO" id="GO:0016020">
    <property type="term" value="C:membrane"/>
    <property type="evidence" value="ECO:0007669"/>
    <property type="project" value="InterPro"/>
</dbReference>
<dbReference type="EnsemblProtists" id="EKX54569">
    <property type="protein sequence ID" value="EKX54569"/>
    <property type="gene ID" value="GUITHDRAFT_100043"/>
</dbReference>
<evidence type="ECO:0000313" key="4">
    <source>
        <dbReference type="EnsemblProtists" id="EKX54569"/>
    </source>
</evidence>
<feature type="transmembrane region" description="Helical" evidence="2">
    <location>
        <begin position="261"/>
        <end position="280"/>
    </location>
</feature>
<dbReference type="Proteomes" id="UP000011087">
    <property type="component" value="Unassembled WGS sequence"/>
</dbReference>
<dbReference type="Gene3D" id="1.10.287.70">
    <property type="match status" value="1"/>
</dbReference>
<keyword evidence="2" id="KW-0472">Membrane</keyword>
<dbReference type="KEGG" id="gtt:GUITHDRAFT_100043"/>
<reference evidence="3 5" key="1">
    <citation type="journal article" date="2012" name="Nature">
        <title>Algal genomes reveal evolutionary mosaicism and the fate of nucleomorphs.</title>
        <authorList>
            <consortium name="DOE Joint Genome Institute"/>
            <person name="Curtis B.A."/>
            <person name="Tanifuji G."/>
            <person name="Burki F."/>
            <person name="Gruber A."/>
            <person name="Irimia M."/>
            <person name="Maruyama S."/>
            <person name="Arias M.C."/>
            <person name="Ball S.G."/>
            <person name="Gile G.H."/>
            <person name="Hirakawa Y."/>
            <person name="Hopkins J.F."/>
            <person name="Kuo A."/>
            <person name="Rensing S.A."/>
            <person name="Schmutz J."/>
            <person name="Symeonidi A."/>
            <person name="Elias M."/>
            <person name="Eveleigh R.J."/>
            <person name="Herman E.K."/>
            <person name="Klute M.J."/>
            <person name="Nakayama T."/>
            <person name="Obornik M."/>
            <person name="Reyes-Prieto A."/>
            <person name="Armbrust E.V."/>
            <person name="Aves S.J."/>
            <person name="Beiko R.G."/>
            <person name="Coutinho P."/>
            <person name="Dacks J.B."/>
            <person name="Durnford D.G."/>
            <person name="Fast N.M."/>
            <person name="Green B.R."/>
            <person name="Grisdale C.J."/>
            <person name="Hempel F."/>
            <person name="Henrissat B."/>
            <person name="Hoppner M.P."/>
            <person name="Ishida K."/>
            <person name="Kim E."/>
            <person name="Koreny L."/>
            <person name="Kroth P.G."/>
            <person name="Liu Y."/>
            <person name="Malik S.B."/>
            <person name="Maier U.G."/>
            <person name="McRose D."/>
            <person name="Mock T."/>
            <person name="Neilson J.A."/>
            <person name="Onodera N.T."/>
            <person name="Poole A.M."/>
            <person name="Pritham E.J."/>
            <person name="Richards T.A."/>
            <person name="Rocap G."/>
            <person name="Roy S.W."/>
            <person name="Sarai C."/>
            <person name="Schaack S."/>
            <person name="Shirato S."/>
            <person name="Slamovits C.H."/>
            <person name="Spencer D.F."/>
            <person name="Suzuki S."/>
            <person name="Worden A.Z."/>
            <person name="Zauner S."/>
            <person name="Barry K."/>
            <person name="Bell C."/>
            <person name="Bharti A.K."/>
            <person name="Crow J.A."/>
            <person name="Grimwood J."/>
            <person name="Kramer R."/>
            <person name="Lindquist E."/>
            <person name="Lucas S."/>
            <person name="Salamov A."/>
            <person name="McFadden G.I."/>
            <person name="Lane C.E."/>
            <person name="Keeling P.J."/>
            <person name="Gray M.W."/>
            <person name="Grigoriev I.V."/>
            <person name="Archibald J.M."/>
        </authorList>
    </citation>
    <scope>NUCLEOTIDE SEQUENCE</scope>
    <source>
        <strain evidence="3 5">CCMP2712</strain>
    </source>
</reference>
<protein>
    <recommendedName>
        <fullName evidence="6">Potassium channel domain-containing protein</fullName>
    </recommendedName>
</protein>
<evidence type="ECO:0000313" key="3">
    <source>
        <dbReference type="EMBL" id="EKX54569.1"/>
    </source>
</evidence>
<dbReference type="OrthoDB" id="73653at2759"/>
<dbReference type="PaxDb" id="55529-EKX54569"/>
<dbReference type="PANTHER" id="PTHR10153">
    <property type="entry name" value="SMALL CONDUCTANCE CALCIUM-ACTIVATED POTASSIUM CHANNEL"/>
    <property type="match status" value="1"/>
</dbReference>
<feature type="transmembrane region" description="Helical" evidence="2">
    <location>
        <begin position="69"/>
        <end position="97"/>
    </location>
</feature>
<feature type="region of interest" description="Disordered" evidence="1">
    <location>
        <begin position="488"/>
        <end position="508"/>
    </location>
</feature>
<feature type="transmembrane region" description="Helical" evidence="2">
    <location>
        <begin position="109"/>
        <end position="129"/>
    </location>
</feature>
<proteinExistence type="predicted"/>
<evidence type="ECO:0000313" key="5">
    <source>
        <dbReference type="Proteomes" id="UP000011087"/>
    </source>
</evidence>
<evidence type="ECO:0000256" key="1">
    <source>
        <dbReference type="SAM" id="MobiDB-lite"/>
    </source>
</evidence>
<keyword evidence="2" id="KW-1133">Transmembrane helix</keyword>
<sequence length="534" mass="60151">MDASPEIREESAGMGHVPRRTSSIISRTASSSFLKRRRRLSDRVLYYMSRERSMTGLARHVRKLKSRFLVLKVLASVVALLGIVFAVASIELCTIIQNDACEAKAHEEIFIKSTGTVLAVALSILVCMCNQCRYRILKHSETFNALNDNRAIDDSRLESYRRYLHVSTAIEVILSMIHPIPGFSKYVRVETMGHIETHSIDEILTIIMIVKLYHFCNLAMAYVQKRIIDDTAFSTGDLKAMKLSMKNSFSFTFRIAMRHHAIELITVVLVFVIFVSSYALRIAEGRWTNGASQYYWTNLWMSLSTLSTTGYGIFATSHLISAIIKAFEPSKWEDQLIEQLLCLKAKGRVVLICARIFQNKFRFAKGRISRIFFDYNRKQLRVQLASALLEMKEYKLEARARDGQSNGPRVEHFKSVVEMAHRALPAVDSHPNASEDGNVEDIEVKDQGAFAASLRLSEALKRLETSLSSVPTTTSALFSRATVTVGSPRKSKRATVRKAKMSPRLPVSSQDSVSAELGYVYEGSSFVPSHSLHL</sequence>
<dbReference type="GO" id="GO:0016286">
    <property type="term" value="F:small conductance calcium-activated potassium channel activity"/>
    <property type="evidence" value="ECO:0007669"/>
    <property type="project" value="InterPro"/>
</dbReference>
<dbReference type="SUPFAM" id="SSF81324">
    <property type="entry name" value="Voltage-gated potassium channels"/>
    <property type="match status" value="1"/>
</dbReference>
<dbReference type="AlphaFoldDB" id="L1K1W1"/>
<evidence type="ECO:0000256" key="2">
    <source>
        <dbReference type="SAM" id="Phobius"/>
    </source>
</evidence>
<dbReference type="EMBL" id="JH992967">
    <property type="protein sequence ID" value="EKX54569.1"/>
    <property type="molecule type" value="Genomic_DNA"/>
</dbReference>
<reference evidence="4" key="3">
    <citation type="submission" date="2015-06" db="UniProtKB">
        <authorList>
            <consortium name="EnsemblProtists"/>
        </authorList>
    </citation>
    <scope>IDENTIFICATION</scope>
</reference>
<dbReference type="GeneID" id="17311331"/>
<feature type="transmembrane region" description="Helical" evidence="2">
    <location>
        <begin position="300"/>
        <end position="324"/>
    </location>
</feature>
<evidence type="ECO:0008006" key="6">
    <source>
        <dbReference type="Google" id="ProtNLM"/>
    </source>
</evidence>